<evidence type="ECO:0000313" key="1">
    <source>
        <dbReference type="EMBL" id="UNH58499.1"/>
    </source>
</evidence>
<accession>A0AC61TS48</accession>
<sequence>MYIPASLLKEGGQKLDTYIENEVEIEKVRSMIRSLEEKIEDALINVSKLIKGYLPVIKDEEETCGTGRLLMENSSPIYRTVEAIDYLSKRENVAIIDFLATEEYLKIARHLILERVQFANELRYLERKSELIIKDEWVEWLHENN</sequence>
<reference evidence="1" key="1">
    <citation type="submission" date="2022-02" db="EMBL/GenBank/DDBJ databases">
        <authorList>
            <person name="Nazir A."/>
            <person name="Chen Y."/>
            <person name="Liu Y."/>
        </authorList>
    </citation>
    <scope>NUCLEOTIDE SEQUENCE</scope>
</reference>
<dbReference type="EMBL" id="OM634653">
    <property type="protein sequence ID" value="UNH58499.1"/>
    <property type="molecule type" value="Genomic_DNA"/>
</dbReference>
<evidence type="ECO:0000313" key="2">
    <source>
        <dbReference type="Proteomes" id="UP000829276"/>
    </source>
</evidence>
<protein>
    <submittedName>
        <fullName evidence="1">Uncharacterized protein</fullName>
    </submittedName>
</protein>
<organism evidence="1 2">
    <name type="scientific">Bacillus phage vB_BsuS_PJN02</name>
    <dbReference type="NCBI Taxonomy" id="2920374"/>
    <lineage>
        <taxon>Viruses</taxon>
        <taxon>Duplodnaviria</taxon>
        <taxon>Heunggongvirae</taxon>
        <taxon>Uroviricota</taxon>
        <taxon>Caudoviricetes</taxon>
        <taxon>Heleneionescovirinae</taxon>
        <taxon>Zhangjivirus</taxon>
        <taxon>Zhangjivirus PJN02</taxon>
    </lineage>
</organism>
<dbReference type="Proteomes" id="UP000829276">
    <property type="component" value="Segment"/>
</dbReference>
<name>A0AC61TS48_9CAUD</name>
<keyword evidence="2" id="KW-1185">Reference proteome</keyword>
<proteinExistence type="predicted"/>